<dbReference type="InterPro" id="IPR000195">
    <property type="entry name" value="Rab-GAP-TBC_dom"/>
</dbReference>
<evidence type="ECO:0000313" key="4">
    <source>
        <dbReference type="RefSeq" id="XP_025861830.1"/>
    </source>
</evidence>
<dbReference type="GeneID" id="112925328"/>
<dbReference type="AlphaFoldDB" id="A0A3Q7U3I1"/>
<evidence type="ECO:0000256" key="1">
    <source>
        <dbReference type="SAM" id="MobiDB-lite"/>
    </source>
</evidence>
<dbReference type="Pfam" id="PF00566">
    <property type="entry name" value="RabGAP-TBC"/>
    <property type="match status" value="1"/>
</dbReference>
<gene>
    <name evidence="4" type="primary">LOC112925328</name>
</gene>
<feature type="region of interest" description="Disordered" evidence="1">
    <location>
        <begin position="167"/>
        <end position="204"/>
    </location>
</feature>
<evidence type="ECO:0000259" key="2">
    <source>
        <dbReference type="Pfam" id="PF00566"/>
    </source>
</evidence>
<dbReference type="Proteomes" id="UP001652641">
    <property type="component" value="Chromosome 4"/>
</dbReference>
<dbReference type="InterPro" id="IPR035969">
    <property type="entry name" value="Rab-GAP_TBC_sf"/>
</dbReference>
<feature type="region of interest" description="Disordered" evidence="1">
    <location>
        <begin position="1"/>
        <end position="42"/>
    </location>
</feature>
<keyword evidence="3" id="KW-1185">Reference proteome</keyword>
<reference evidence="4" key="2">
    <citation type="submission" date="2025-08" db="UniProtKB">
        <authorList>
            <consortium name="RefSeq"/>
        </authorList>
    </citation>
    <scope>IDENTIFICATION</scope>
    <source>
        <tissue evidence="4">Cell line</tissue>
    </source>
</reference>
<dbReference type="RefSeq" id="XP_025861830.1">
    <property type="nucleotide sequence ID" value="XM_026006045.2"/>
</dbReference>
<feature type="domain" description="Rab-GAP TBC" evidence="2">
    <location>
        <begin position="41"/>
        <end position="94"/>
    </location>
</feature>
<proteinExistence type="predicted"/>
<dbReference type="SUPFAM" id="SSF47923">
    <property type="entry name" value="Ypt/Rab-GAP domain of gyp1p"/>
    <property type="match status" value="1"/>
</dbReference>
<organism evidence="3 4">
    <name type="scientific">Vulpes vulpes</name>
    <name type="common">Red fox</name>
    <dbReference type="NCBI Taxonomy" id="9627"/>
    <lineage>
        <taxon>Eukaryota</taxon>
        <taxon>Metazoa</taxon>
        <taxon>Chordata</taxon>
        <taxon>Craniata</taxon>
        <taxon>Vertebrata</taxon>
        <taxon>Euteleostomi</taxon>
        <taxon>Mammalia</taxon>
        <taxon>Eutheria</taxon>
        <taxon>Laurasiatheria</taxon>
        <taxon>Carnivora</taxon>
        <taxon>Caniformia</taxon>
        <taxon>Canidae</taxon>
        <taxon>Vulpes</taxon>
    </lineage>
</organism>
<feature type="region of interest" description="Disordered" evidence="1">
    <location>
        <begin position="117"/>
        <end position="148"/>
    </location>
</feature>
<reference key="1">
    <citation type="submission" date="2019-01" db="UniProtKB">
        <authorList>
            <consortium name="RefSeq"/>
        </authorList>
    </citation>
    <scope>IDENTIFICATION</scope>
</reference>
<sequence length="204" mass="22393">MFLPLGSQGRPRGWAEPWGARPPGSRGRGMGPEHLLPSRQDEEQMSTRIYTPKWFPQCFLGRIPFSLTLKLWDVYTGWGVVLTAMAYTILKVHKMGPEEFPTRPLGLERVSLVPGPLLPSPASETLPRVEEQASPGPATQPELSGPPPCQAIVQLLPQRWNSLPILPVQQDGAGRRPPDMVGLKTKNGVPFPSAPAWTTPEAPQ</sequence>
<dbReference type="KEGG" id="vvp:112925328"/>
<dbReference type="Gene3D" id="1.10.472.80">
    <property type="entry name" value="Ypt/Rab-GAP domain of gyp1p, domain 3"/>
    <property type="match status" value="1"/>
</dbReference>
<evidence type="ECO:0000313" key="3">
    <source>
        <dbReference type="Proteomes" id="UP001652641"/>
    </source>
</evidence>
<protein>
    <submittedName>
        <fullName evidence="4">Uncharacterized protein isoform X2</fullName>
    </submittedName>
</protein>
<accession>A0A3Q7U3I1</accession>
<name>A0A3Q7U3I1_VULVU</name>